<evidence type="ECO:0000256" key="1">
    <source>
        <dbReference type="SAM" id="Phobius"/>
    </source>
</evidence>
<comment type="caution">
    <text evidence="2">The sequence shown here is derived from an EMBL/GenBank/DDBJ whole genome shotgun (WGS) entry which is preliminary data.</text>
</comment>
<feature type="transmembrane region" description="Helical" evidence="1">
    <location>
        <begin position="149"/>
        <end position="170"/>
    </location>
</feature>
<dbReference type="Proteomes" id="UP000316079">
    <property type="component" value="Unassembled WGS sequence"/>
</dbReference>
<dbReference type="GO" id="GO:0005385">
    <property type="term" value="F:zinc ion transmembrane transporter activity"/>
    <property type="evidence" value="ECO:0007669"/>
    <property type="project" value="TreeGrafter"/>
</dbReference>
<gene>
    <name evidence="2" type="ORF">DNTS_023466</name>
</gene>
<organism evidence="2 3">
    <name type="scientific">Danionella cerebrum</name>
    <dbReference type="NCBI Taxonomy" id="2873325"/>
    <lineage>
        <taxon>Eukaryota</taxon>
        <taxon>Metazoa</taxon>
        <taxon>Chordata</taxon>
        <taxon>Craniata</taxon>
        <taxon>Vertebrata</taxon>
        <taxon>Euteleostomi</taxon>
        <taxon>Actinopterygii</taxon>
        <taxon>Neopterygii</taxon>
        <taxon>Teleostei</taxon>
        <taxon>Ostariophysi</taxon>
        <taxon>Cypriniformes</taxon>
        <taxon>Danionidae</taxon>
        <taxon>Danioninae</taxon>
        <taxon>Danionella</taxon>
    </lineage>
</organism>
<keyword evidence="1" id="KW-0812">Transmembrane</keyword>
<dbReference type="OrthoDB" id="448280at2759"/>
<sequence>MDDNKDVNDKSIKTTTMDAALHPQLFSLTLMFSFTVLSGFTAFCVMRRVNHLNPRTGLCFSSGVFLAWSMLDLLPQYLMNTREAFTQLNITLRFPLPEFLLSVGLLTVCVLEQMLLTFREQAPDVSPETNTLLDIPKPPYRRIVEDPMLVCLLVVCVCVCALLEGLSMGFTGVGALQECVSLAARQGVLSFSVCLHLSMLQLKRRCVFMCVLVLSALCPLGMALGKLLSVFGMIRSMCVSVGVCCVQGLICGIFMSVCITTLTTHQFRSAKNGLLEVCAILSGFTLYTALVFTKVQT</sequence>
<feature type="transmembrane region" description="Helical" evidence="1">
    <location>
        <begin position="25"/>
        <end position="46"/>
    </location>
</feature>
<evidence type="ECO:0000313" key="3">
    <source>
        <dbReference type="Proteomes" id="UP000316079"/>
    </source>
</evidence>
<dbReference type="STRING" id="623744.A0A553R9I8"/>
<keyword evidence="1" id="KW-1133">Transmembrane helix</keyword>
<feature type="transmembrane region" description="Helical" evidence="1">
    <location>
        <begin position="234"/>
        <end position="262"/>
    </location>
</feature>
<dbReference type="PANTHER" id="PTHR11040">
    <property type="entry name" value="ZINC/IRON TRANSPORTER"/>
    <property type="match status" value="1"/>
</dbReference>
<feature type="transmembrane region" description="Helical" evidence="1">
    <location>
        <begin position="274"/>
        <end position="292"/>
    </location>
</feature>
<dbReference type="AlphaFoldDB" id="A0A553R9I8"/>
<feature type="transmembrane region" description="Helical" evidence="1">
    <location>
        <begin position="58"/>
        <end position="79"/>
    </location>
</feature>
<protein>
    <submittedName>
        <fullName evidence="2">Uncharacterized protein</fullName>
    </submittedName>
</protein>
<keyword evidence="1" id="KW-0472">Membrane</keyword>
<keyword evidence="3" id="KW-1185">Reference proteome</keyword>
<dbReference type="EMBL" id="SRMA01025136">
    <property type="protein sequence ID" value="TRY98833.1"/>
    <property type="molecule type" value="Genomic_DNA"/>
</dbReference>
<dbReference type="GO" id="GO:0005886">
    <property type="term" value="C:plasma membrane"/>
    <property type="evidence" value="ECO:0007669"/>
    <property type="project" value="TreeGrafter"/>
</dbReference>
<accession>A0A553R9I8</accession>
<proteinExistence type="predicted"/>
<name>A0A553R9I8_9TELE</name>
<dbReference type="PANTHER" id="PTHR11040:SF58">
    <property type="entry name" value="ZINC TRANSPORTER ZIP1"/>
    <property type="match status" value="1"/>
</dbReference>
<feature type="transmembrane region" description="Helical" evidence="1">
    <location>
        <begin position="207"/>
        <end position="228"/>
    </location>
</feature>
<reference evidence="2 3" key="1">
    <citation type="journal article" date="2019" name="Sci. Data">
        <title>Hybrid genome assembly and annotation of Danionella translucida.</title>
        <authorList>
            <person name="Kadobianskyi M."/>
            <person name="Schulze L."/>
            <person name="Schuelke M."/>
            <person name="Judkewitz B."/>
        </authorList>
    </citation>
    <scope>NUCLEOTIDE SEQUENCE [LARGE SCALE GENOMIC DNA]</scope>
    <source>
        <strain evidence="2 3">Bolton</strain>
    </source>
</reference>
<feature type="transmembrane region" description="Helical" evidence="1">
    <location>
        <begin position="99"/>
        <end position="118"/>
    </location>
</feature>
<evidence type="ECO:0000313" key="2">
    <source>
        <dbReference type="EMBL" id="TRY98833.1"/>
    </source>
</evidence>